<gene>
    <name evidence="2" type="ORF">GWI33_008542</name>
</gene>
<proteinExistence type="predicted"/>
<dbReference type="Proteomes" id="UP000625711">
    <property type="component" value="Unassembled WGS sequence"/>
</dbReference>
<name>A0A834ME29_RHYFE</name>
<evidence type="ECO:0000313" key="3">
    <source>
        <dbReference type="Proteomes" id="UP000625711"/>
    </source>
</evidence>
<feature type="compositionally biased region" description="Basic and acidic residues" evidence="1">
    <location>
        <begin position="45"/>
        <end position="58"/>
    </location>
</feature>
<keyword evidence="3" id="KW-1185">Reference proteome</keyword>
<feature type="region of interest" description="Disordered" evidence="1">
    <location>
        <begin position="42"/>
        <end position="95"/>
    </location>
</feature>
<accession>A0A834ME29</accession>
<evidence type="ECO:0000256" key="1">
    <source>
        <dbReference type="SAM" id="MobiDB-lite"/>
    </source>
</evidence>
<dbReference type="EMBL" id="JAACXV010000403">
    <property type="protein sequence ID" value="KAF7278326.1"/>
    <property type="molecule type" value="Genomic_DNA"/>
</dbReference>
<reference evidence="2" key="1">
    <citation type="submission" date="2020-08" db="EMBL/GenBank/DDBJ databases">
        <title>Genome sequencing and assembly of the red palm weevil Rhynchophorus ferrugineus.</title>
        <authorList>
            <person name="Dias G.B."/>
            <person name="Bergman C.M."/>
            <person name="Manee M."/>
        </authorList>
    </citation>
    <scope>NUCLEOTIDE SEQUENCE</scope>
    <source>
        <strain evidence="2">AA-2017</strain>
        <tissue evidence="2">Whole larva</tissue>
    </source>
</reference>
<evidence type="ECO:0000313" key="2">
    <source>
        <dbReference type="EMBL" id="KAF7278326.1"/>
    </source>
</evidence>
<sequence>MKTNLFLPQVYCYGSLKCGGDTWFDEAIRKCHRIGLVEPSPWTDQVEKPNHPRTREPQIIEVTSPGHLVPPRRWSMASGRRDGEERGVGSNGIRQGGGGEVIFYLVVVEDSFNGRVEKGVFFYGDDPDFY</sequence>
<dbReference type="AlphaFoldDB" id="A0A834ME29"/>
<organism evidence="2 3">
    <name type="scientific">Rhynchophorus ferrugineus</name>
    <name type="common">Red palm weevil</name>
    <name type="synonym">Curculio ferrugineus</name>
    <dbReference type="NCBI Taxonomy" id="354439"/>
    <lineage>
        <taxon>Eukaryota</taxon>
        <taxon>Metazoa</taxon>
        <taxon>Ecdysozoa</taxon>
        <taxon>Arthropoda</taxon>
        <taxon>Hexapoda</taxon>
        <taxon>Insecta</taxon>
        <taxon>Pterygota</taxon>
        <taxon>Neoptera</taxon>
        <taxon>Endopterygota</taxon>
        <taxon>Coleoptera</taxon>
        <taxon>Polyphaga</taxon>
        <taxon>Cucujiformia</taxon>
        <taxon>Curculionidae</taxon>
        <taxon>Dryophthorinae</taxon>
        <taxon>Rhynchophorus</taxon>
    </lineage>
</organism>
<protein>
    <submittedName>
        <fullName evidence="2">Uncharacterized protein</fullName>
    </submittedName>
</protein>
<comment type="caution">
    <text evidence="2">The sequence shown here is derived from an EMBL/GenBank/DDBJ whole genome shotgun (WGS) entry which is preliminary data.</text>
</comment>